<name>A0A7X0J378_9SPHI</name>
<dbReference type="Proteomes" id="UP000521017">
    <property type="component" value="Unassembled WGS sequence"/>
</dbReference>
<proteinExistence type="predicted"/>
<feature type="signal peptide" evidence="1">
    <location>
        <begin position="1"/>
        <end position="23"/>
    </location>
</feature>
<dbReference type="EMBL" id="JACHCC010000006">
    <property type="protein sequence ID" value="MBB6500263.1"/>
    <property type="molecule type" value="Genomic_DNA"/>
</dbReference>
<sequence length="195" mass="22567">MRKICFILVLCFFYLSTVAQSVAVVNGKPISQKEFIWVYKKHRPDNTRPALTDLISFLNIYIDFKLKVLDAREAGLDKDSTYLAETRNFAKALLDSAPAEAKKADFSLVINEFNEALLLFNISEKKIWNGVENNDKMIHEYYNAHADSYPSLSYEDNKSEAAEDYQKQMECLWITSLRKKYTVTIDQDALSRLIR</sequence>
<feature type="chain" id="PRO_5031496232" evidence="1">
    <location>
        <begin position="24"/>
        <end position="195"/>
    </location>
</feature>
<dbReference type="AlphaFoldDB" id="A0A7X0J378"/>
<organism evidence="2 3">
    <name type="scientific">Pedobacter cryoconitis</name>
    <dbReference type="NCBI Taxonomy" id="188932"/>
    <lineage>
        <taxon>Bacteria</taxon>
        <taxon>Pseudomonadati</taxon>
        <taxon>Bacteroidota</taxon>
        <taxon>Sphingobacteriia</taxon>
        <taxon>Sphingobacteriales</taxon>
        <taxon>Sphingobacteriaceae</taxon>
        <taxon>Pedobacter</taxon>
    </lineage>
</organism>
<evidence type="ECO:0000313" key="2">
    <source>
        <dbReference type="EMBL" id="MBB6500263.1"/>
    </source>
</evidence>
<reference evidence="2 3" key="1">
    <citation type="submission" date="2020-08" db="EMBL/GenBank/DDBJ databases">
        <title>Genomic Encyclopedia of Type Strains, Phase IV (KMG-V): Genome sequencing to study the core and pangenomes of soil and plant-associated prokaryotes.</title>
        <authorList>
            <person name="Whitman W."/>
        </authorList>
    </citation>
    <scope>NUCLEOTIDE SEQUENCE [LARGE SCALE GENOMIC DNA]</scope>
    <source>
        <strain evidence="2 3">M2T3</strain>
    </source>
</reference>
<comment type="caution">
    <text evidence="2">The sequence shown here is derived from an EMBL/GenBank/DDBJ whole genome shotgun (WGS) entry which is preliminary data.</text>
</comment>
<dbReference type="RefSeq" id="WP_184624982.1">
    <property type="nucleotide sequence ID" value="NZ_JACHCC010000006.1"/>
</dbReference>
<gene>
    <name evidence="2" type="ORF">HDF25_002411</name>
</gene>
<evidence type="ECO:0000256" key="1">
    <source>
        <dbReference type="SAM" id="SignalP"/>
    </source>
</evidence>
<protein>
    <submittedName>
        <fullName evidence="2">Uncharacterized protein</fullName>
    </submittedName>
</protein>
<accession>A0A7X0J378</accession>
<keyword evidence="1" id="KW-0732">Signal</keyword>
<evidence type="ECO:0000313" key="3">
    <source>
        <dbReference type="Proteomes" id="UP000521017"/>
    </source>
</evidence>